<dbReference type="Pfam" id="PF17100">
    <property type="entry name" value="NACHT_N"/>
    <property type="match status" value="1"/>
</dbReference>
<keyword evidence="4" id="KW-1185">Reference proteome</keyword>
<reference evidence="3 4" key="1">
    <citation type="journal article" date="2014" name="BMC Genomics">
        <title>Comparative genome sequencing reveals chemotype-specific gene clusters in the toxigenic black mold Stachybotrys.</title>
        <authorList>
            <person name="Semeiks J."/>
            <person name="Borek D."/>
            <person name="Otwinowski Z."/>
            <person name="Grishin N.V."/>
        </authorList>
    </citation>
    <scope>NUCLEOTIDE SEQUENCE [LARGE SCALE GENOMIC DNA]</scope>
    <source>
        <strain evidence="3 4">IBT 40285</strain>
    </source>
</reference>
<dbReference type="InterPro" id="IPR031359">
    <property type="entry name" value="NACHT_N"/>
</dbReference>
<protein>
    <recommendedName>
        <fullName evidence="2">NWD NACHT-NTPase N-terminal domain-containing protein</fullName>
    </recommendedName>
</protein>
<dbReference type="InParanoid" id="A0A084QG71"/>
<dbReference type="Proteomes" id="UP000028524">
    <property type="component" value="Unassembled WGS sequence"/>
</dbReference>
<feature type="domain" description="NWD NACHT-NTPase N-terminal" evidence="2">
    <location>
        <begin position="62"/>
        <end position="280"/>
    </location>
</feature>
<dbReference type="HOGENOM" id="CLU_049618_0_0_1"/>
<evidence type="ECO:0000313" key="4">
    <source>
        <dbReference type="Proteomes" id="UP000028524"/>
    </source>
</evidence>
<dbReference type="STRING" id="1283841.A0A084QG71"/>
<organism evidence="3 4">
    <name type="scientific">Stachybotrys chlorohalonatus (strain IBT 40285)</name>
    <dbReference type="NCBI Taxonomy" id="1283841"/>
    <lineage>
        <taxon>Eukaryota</taxon>
        <taxon>Fungi</taxon>
        <taxon>Dikarya</taxon>
        <taxon>Ascomycota</taxon>
        <taxon>Pezizomycotina</taxon>
        <taxon>Sordariomycetes</taxon>
        <taxon>Hypocreomycetidae</taxon>
        <taxon>Hypocreales</taxon>
        <taxon>Stachybotryaceae</taxon>
        <taxon>Stachybotrys</taxon>
    </lineage>
</organism>
<evidence type="ECO:0000259" key="2">
    <source>
        <dbReference type="Pfam" id="PF17100"/>
    </source>
</evidence>
<dbReference type="OMA" id="ELMMMIA"/>
<evidence type="ECO:0000256" key="1">
    <source>
        <dbReference type="SAM" id="MobiDB-lite"/>
    </source>
</evidence>
<accession>A0A084QG71</accession>
<sequence>MSHDHENPLKRLVGRLRSNSHPKRTSPTRSGRRSTSSSATHRSSTPSSPSSHHVKDATVSLSLWSAAYDTLRDRPATAGLVTAYEGIVAQGLPEHMKPAGINSTLRDYPDSRRQQLVTAIAVAGLRKGRGRGSSAGGDEVARAVLDRAKADIEGMMEAYPSTALAWTGLCALTPLPLDPVLRVADMRAGVRHVFGRIQWYMLLSQLLLPSTWRDDAAFRRAQETQQTREMLVGLYRKVLEFEMNCVCAAASSWNNAAKNVVGWAGLAALLDALREADAAVAGYVERNCDEGARAVLLGLYRDLEVAEGVAEVVVPPTRGAAMNTAPQVKV</sequence>
<dbReference type="AlphaFoldDB" id="A0A084QG71"/>
<gene>
    <name evidence="3" type="ORF">S40285_04386</name>
</gene>
<feature type="compositionally biased region" description="Low complexity" evidence="1">
    <location>
        <begin position="33"/>
        <end position="51"/>
    </location>
</feature>
<dbReference type="EMBL" id="KL660772">
    <property type="protein sequence ID" value="KFA62956.1"/>
    <property type="molecule type" value="Genomic_DNA"/>
</dbReference>
<feature type="compositionally biased region" description="Basic residues" evidence="1">
    <location>
        <begin position="12"/>
        <end position="32"/>
    </location>
</feature>
<dbReference type="OrthoDB" id="4919232at2759"/>
<proteinExistence type="predicted"/>
<feature type="region of interest" description="Disordered" evidence="1">
    <location>
        <begin position="1"/>
        <end position="54"/>
    </location>
</feature>
<evidence type="ECO:0000313" key="3">
    <source>
        <dbReference type="EMBL" id="KFA62956.1"/>
    </source>
</evidence>
<name>A0A084QG71_STAC4</name>